<evidence type="ECO:0000256" key="4">
    <source>
        <dbReference type="RuleBase" id="RU003718"/>
    </source>
</evidence>
<dbReference type="InterPro" id="IPR035595">
    <property type="entry name" value="UDP_glycos_trans_CS"/>
</dbReference>
<keyword evidence="2 4" id="KW-0328">Glycosyltransferase</keyword>
<evidence type="ECO:0000256" key="1">
    <source>
        <dbReference type="ARBA" id="ARBA00009995"/>
    </source>
</evidence>
<dbReference type="PANTHER" id="PTHR48043">
    <property type="entry name" value="EG:EG0003.4 PROTEIN-RELATED"/>
    <property type="match status" value="1"/>
</dbReference>
<keyword evidence="5" id="KW-0472">Membrane</keyword>
<dbReference type="InterPro" id="IPR002213">
    <property type="entry name" value="UDP_glucos_trans"/>
</dbReference>
<keyword evidence="3 4" id="KW-0808">Transferase</keyword>
<keyword evidence="7" id="KW-1185">Reference proteome</keyword>
<dbReference type="Gene3D" id="3.40.50.2000">
    <property type="entry name" value="Glycogen Phosphorylase B"/>
    <property type="match status" value="2"/>
</dbReference>
<dbReference type="GO" id="GO:0016020">
    <property type="term" value="C:membrane"/>
    <property type="evidence" value="ECO:0007669"/>
    <property type="project" value="UniProtKB-SubCell"/>
</dbReference>
<dbReference type="Proteomes" id="UP001153712">
    <property type="component" value="Chromosome 3"/>
</dbReference>
<evidence type="ECO:0000256" key="5">
    <source>
        <dbReference type="RuleBase" id="RU362059"/>
    </source>
</evidence>
<dbReference type="EC" id="2.4.1.17" evidence="5"/>
<dbReference type="EMBL" id="OU900096">
    <property type="protein sequence ID" value="CAG9860476.1"/>
    <property type="molecule type" value="Genomic_DNA"/>
</dbReference>
<protein>
    <recommendedName>
        <fullName evidence="5">UDP-glucuronosyltransferase</fullName>
        <ecNumber evidence="5">2.4.1.17</ecNumber>
    </recommendedName>
</protein>
<feature type="transmembrane region" description="Helical" evidence="5">
    <location>
        <begin position="474"/>
        <end position="497"/>
    </location>
</feature>
<evidence type="ECO:0000256" key="2">
    <source>
        <dbReference type="ARBA" id="ARBA00022676"/>
    </source>
</evidence>
<organism evidence="6 7">
    <name type="scientific">Phyllotreta striolata</name>
    <name type="common">Striped flea beetle</name>
    <name type="synonym">Crioceris striolata</name>
    <dbReference type="NCBI Taxonomy" id="444603"/>
    <lineage>
        <taxon>Eukaryota</taxon>
        <taxon>Metazoa</taxon>
        <taxon>Ecdysozoa</taxon>
        <taxon>Arthropoda</taxon>
        <taxon>Hexapoda</taxon>
        <taxon>Insecta</taxon>
        <taxon>Pterygota</taxon>
        <taxon>Neoptera</taxon>
        <taxon>Endopterygota</taxon>
        <taxon>Coleoptera</taxon>
        <taxon>Polyphaga</taxon>
        <taxon>Cucujiformia</taxon>
        <taxon>Chrysomeloidea</taxon>
        <taxon>Chrysomelidae</taxon>
        <taxon>Galerucinae</taxon>
        <taxon>Alticini</taxon>
        <taxon>Phyllotreta</taxon>
    </lineage>
</organism>
<reference evidence="6" key="1">
    <citation type="submission" date="2022-01" db="EMBL/GenBank/DDBJ databases">
        <authorList>
            <person name="King R."/>
        </authorList>
    </citation>
    <scope>NUCLEOTIDE SEQUENCE</scope>
</reference>
<keyword evidence="5" id="KW-0812">Transmembrane</keyword>
<keyword evidence="5" id="KW-1133">Transmembrane helix</keyword>
<accession>A0A9N9TTY8</accession>
<dbReference type="GO" id="GO:0015020">
    <property type="term" value="F:glucuronosyltransferase activity"/>
    <property type="evidence" value="ECO:0007669"/>
    <property type="project" value="UniProtKB-EC"/>
</dbReference>
<comment type="subcellular location">
    <subcellularLocation>
        <location evidence="5">Membrane</location>
        <topology evidence="5">Single-pass membrane protein</topology>
    </subcellularLocation>
</comment>
<comment type="similarity">
    <text evidence="1 4">Belongs to the UDP-glycosyltransferase family.</text>
</comment>
<dbReference type="OrthoDB" id="5835829at2759"/>
<dbReference type="Pfam" id="PF00201">
    <property type="entry name" value="UDPGT"/>
    <property type="match status" value="1"/>
</dbReference>
<evidence type="ECO:0000313" key="7">
    <source>
        <dbReference type="Proteomes" id="UP001153712"/>
    </source>
</evidence>
<comment type="catalytic activity">
    <reaction evidence="5">
        <text>glucuronate acceptor + UDP-alpha-D-glucuronate = acceptor beta-D-glucuronoside + UDP + H(+)</text>
        <dbReference type="Rhea" id="RHEA:21032"/>
        <dbReference type="ChEBI" id="CHEBI:15378"/>
        <dbReference type="ChEBI" id="CHEBI:58052"/>
        <dbReference type="ChEBI" id="CHEBI:58223"/>
        <dbReference type="ChEBI" id="CHEBI:132367"/>
        <dbReference type="ChEBI" id="CHEBI:132368"/>
        <dbReference type="EC" id="2.4.1.17"/>
    </reaction>
</comment>
<evidence type="ECO:0000256" key="3">
    <source>
        <dbReference type="ARBA" id="ARBA00022679"/>
    </source>
</evidence>
<dbReference type="AlphaFoldDB" id="A0A9N9TTY8"/>
<dbReference type="InterPro" id="IPR050271">
    <property type="entry name" value="UDP-glycosyltransferase"/>
</dbReference>
<evidence type="ECO:0000313" key="6">
    <source>
        <dbReference type="EMBL" id="CAG9860476.1"/>
    </source>
</evidence>
<gene>
    <name evidence="6" type="ORF">PHYEVI_LOCUS6829</name>
</gene>
<proteinExistence type="inferred from homology"/>
<sequence>MSPILIVIALSVYATHGAKILGIITIASVSHHLPFQPLWQELSNRGHDVTVITTDPLRNLSNYNLKEIDISYTYKIYEKHEISNVISDESNTYAKIASVIQKVFFEANDYLMNLPEVQDLLHNEKNHFDVVLVEAHMPSMLAFGWKFKCPVIGIASLDPAMQYHDSLGNLVHPVINPDPNLDIADSENLSFMDRVRSFIYTVAYKYVINYMTFPTHHEHMKKYFGDDLPPFDVLQDNISLMLTGTNPLFHNMRPINLNTIPIGGGMHLKPPRDLPQDIQSFLDDSLNEVIYFSLGSNVKCNVLTENFKRVVMEAFTELPYKVILKTDCNMTSVPSNVFIKKWMPQQDVLRHPNIKLFISQGGLQSLQESISNSIPLIGIPFFGDQITNVNRMVKRGYGIKLDKRTINKDILIKAIKEVMNNPKYRQTAKLMGDIFKDEEIPSLRRAVFWTEYIIRHKGAKHLRSSVIGMPAWKYYMFDVLGFFLACGICIVMLLYLLTKLFLSVLRHAFDLALITVKQSKLKCD</sequence>
<dbReference type="PANTHER" id="PTHR48043:SF159">
    <property type="entry name" value="EG:EG0003.4 PROTEIN-RELATED"/>
    <property type="match status" value="1"/>
</dbReference>
<name>A0A9N9TTY8_PHYSR</name>
<dbReference type="PROSITE" id="PS00375">
    <property type="entry name" value="UDPGT"/>
    <property type="match status" value="1"/>
</dbReference>
<dbReference type="SUPFAM" id="SSF53756">
    <property type="entry name" value="UDP-Glycosyltransferase/glycogen phosphorylase"/>
    <property type="match status" value="1"/>
</dbReference>
<dbReference type="FunFam" id="3.40.50.2000:FF:000050">
    <property type="entry name" value="UDP-glucuronosyltransferase"/>
    <property type="match status" value="1"/>
</dbReference>
<dbReference type="CDD" id="cd03784">
    <property type="entry name" value="GT1_Gtf-like"/>
    <property type="match status" value="1"/>
</dbReference>